<feature type="compositionally biased region" description="Gly residues" evidence="1">
    <location>
        <begin position="1144"/>
        <end position="1160"/>
    </location>
</feature>
<organism evidence="2 3">
    <name type="scientific">Pleodorina starrii</name>
    <dbReference type="NCBI Taxonomy" id="330485"/>
    <lineage>
        <taxon>Eukaryota</taxon>
        <taxon>Viridiplantae</taxon>
        <taxon>Chlorophyta</taxon>
        <taxon>core chlorophytes</taxon>
        <taxon>Chlorophyceae</taxon>
        <taxon>CS clade</taxon>
        <taxon>Chlamydomonadales</taxon>
        <taxon>Volvocaceae</taxon>
        <taxon>Pleodorina</taxon>
    </lineage>
</organism>
<feature type="compositionally biased region" description="Low complexity" evidence="1">
    <location>
        <begin position="323"/>
        <end position="342"/>
    </location>
</feature>
<feature type="compositionally biased region" description="Basic and acidic residues" evidence="1">
    <location>
        <begin position="1183"/>
        <end position="1194"/>
    </location>
</feature>
<dbReference type="OrthoDB" id="563748at2759"/>
<evidence type="ECO:0000256" key="1">
    <source>
        <dbReference type="SAM" id="MobiDB-lite"/>
    </source>
</evidence>
<protein>
    <submittedName>
        <fullName evidence="2">Uncharacterized protein</fullName>
    </submittedName>
</protein>
<comment type="caution">
    <text evidence="2">The sequence shown here is derived from an EMBL/GenBank/DDBJ whole genome shotgun (WGS) entry which is preliminary data.</text>
</comment>
<evidence type="ECO:0000313" key="2">
    <source>
        <dbReference type="EMBL" id="GLC59832.1"/>
    </source>
</evidence>
<dbReference type="PANTHER" id="PTHR45725">
    <property type="entry name" value="FORMIN HOMOLOGY 2 FAMILY MEMBER"/>
    <property type="match status" value="1"/>
</dbReference>
<feature type="region of interest" description="Disordered" evidence="1">
    <location>
        <begin position="323"/>
        <end position="348"/>
    </location>
</feature>
<feature type="compositionally biased region" description="Gly residues" evidence="1">
    <location>
        <begin position="1172"/>
        <end position="1181"/>
    </location>
</feature>
<feature type="compositionally biased region" description="Acidic residues" evidence="1">
    <location>
        <begin position="691"/>
        <end position="701"/>
    </location>
</feature>
<feature type="region of interest" description="Disordered" evidence="1">
    <location>
        <begin position="1096"/>
        <end position="1221"/>
    </location>
</feature>
<keyword evidence="3" id="KW-1185">Reference proteome</keyword>
<proteinExistence type="predicted"/>
<feature type="compositionally biased region" description="Low complexity" evidence="1">
    <location>
        <begin position="1108"/>
        <end position="1130"/>
    </location>
</feature>
<dbReference type="PANTHER" id="PTHR45725:SF18">
    <property type="entry name" value="ORC1-LIKE AAA ATPASE DOMAIN-CONTAINING PROTEIN"/>
    <property type="match status" value="1"/>
</dbReference>
<feature type="compositionally biased region" description="Low complexity" evidence="1">
    <location>
        <begin position="798"/>
        <end position="807"/>
    </location>
</feature>
<feature type="region of interest" description="Disordered" evidence="1">
    <location>
        <begin position="672"/>
        <end position="703"/>
    </location>
</feature>
<sequence>MDDTLHQLICKVKQPYNLLSTAVRIKGASEAGHEATDDAECATKAPDSSSSLLCLLAHALGAVRAATEFNTSADTFLAAISGAEAALGHAAHAACLPAHQVRRTAAKALPVLAQIARALVACQHRRATSACARVRDAAAVGDVEGAASAALEATEAAAVAALAASGGGLPLVSEMAAAQAVLQRAVEEAAALAWGMWAGLGASGPDQAAAAATGTGVAAGAAEPAAAAAAAAAALHATASEGCPSPASRKEEAAACATTAAEAEERAAAAETAACATTAAEAVACTGEGTWPPATAAVALPASSAEDSGLSAAPAATMATQATISGGRAAPAQAPSGSPSGSCRHHSAGPTVGEAACADAAAPTTSASPSTAQGGTVAAAGASVTVSDSCGAGSSADADEAGAEAAYLDAAYGWPDSFPNGAPTNELWKAVHDRLETQIHSSAATLAEAWGDPNERCTLITLLSYTVRHLSRPFHCPCSPPGKPTATHVFVHLGARLVALLDALRGTPPAAAATTRTCAVTAEVVRLLVRTDLPQCLARVLAAQAAKTAAAINAAAATEAAAPPPRLGVVAAAGAATRAAAMDAALHQGPPATVGCLEADAEVQACASWLYHVLSWLVEHASETGGPYDQPELQEALRSLRNALLRSRVLEHAARVATLSWRALSLRGVADRGGGSGGDGGVGTTQHDTSPEEEEEEEEEMGGSYVMARAGDIAKLRPTLIALSNASFTSSRPLQVWADAVLSGPCVQHFLLLHTVSYMCAADGGPDYGLPAGARLPVSLQERLPGPEPDNIGGGSAAGSSGASDSDCRPLASSAELAISALQWWAHNKARPCPDRALRTVCERMAAAAASGGGRSGDGGAGPRIHPADALRLSLRALDCALTLVHNGAAGDFRGLWGPVVQTLNSQLGAWLRYKNCGRELLRLLTALPLPPLWGGAGSGGAADAGVRGASLPPQPGPDLATALAAGYVPCLERTVNAEMLMAGNSATAIARVLEDLIPLLHNPSGLAGLMAYGEPYSVVGLITMTLKALTTGHAAIHCAWMVAELREAVLRLMTTMKAVTGEMWHVLDHVRQWDGSGSTPDDRYWWRRGTSASAAAVAPDEGPARDPAGTAVAGAGPPPAAASSSPSSCGGDGDTRTGTGPSSSGGDGGTRTGTGGSSSGGDTRTGTGPSSSGGDGGSGASGEREAVPRHASGDDGGGTRGAAAAAAAPGSSSGTSSSSSLAAKGRLAPLHQLLLLSSFTAPRWLETVFRCQPVYTIGELLGGQEERAVLLPSVMLMNWLAPMYLAYLDCSTAAAAAAATEADVKQKEGNAGAAANTAAAAASSALWREAESWKTQLENLDVPRHLMTVTTTLVRTPPSPSWAKLLAAYVSALLHLTVAFPHQGRSLLLALVTPRLDLLAWLPLAFWTGLGGLDGSSEDVWRLLLELAPAVAAGEDLSGLPGVLARLRACEGGWAARLAALLPPPCYVDEALGRMSLCAHTERAGLEGANEWGPRAIRHRGVH</sequence>
<dbReference type="EMBL" id="BRXU01000030">
    <property type="protein sequence ID" value="GLC59832.1"/>
    <property type="molecule type" value="Genomic_DNA"/>
</dbReference>
<gene>
    <name evidence="2" type="primary">PLEST011184</name>
    <name evidence="2" type="ORF">PLESTB_001540500</name>
</gene>
<dbReference type="Proteomes" id="UP001165080">
    <property type="component" value="Unassembled WGS sequence"/>
</dbReference>
<evidence type="ECO:0000313" key="3">
    <source>
        <dbReference type="Proteomes" id="UP001165080"/>
    </source>
</evidence>
<feature type="compositionally biased region" description="Low complexity" evidence="1">
    <location>
        <begin position="1161"/>
        <end position="1171"/>
    </location>
</feature>
<feature type="region of interest" description="Disordered" evidence="1">
    <location>
        <begin position="781"/>
        <end position="807"/>
    </location>
</feature>
<dbReference type="InterPro" id="IPR051425">
    <property type="entry name" value="Formin_Homology"/>
</dbReference>
<feature type="compositionally biased region" description="Gly residues" evidence="1">
    <location>
        <begin position="672"/>
        <end position="683"/>
    </location>
</feature>
<feature type="compositionally biased region" description="Low complexity" evidence="1">
    <location>
        <begin position="1202"/>
        <end position="1221"/>
    </location>
</feature>
<accession>A0A9W6F7Z3</accession>
<reference evidence="2 3" key="1">
    <citation type="journal article" date="2023" name="Commun. Biol.">
        <title>Reorganization of the ancestral sex-determining regions during the evolution of trioecy in Pleodorina starrii.</title>
        <authorList>
            <person name="Takahashi K."/>
            <person name="Suzuki S."/>
            <person name="Kawai-Toyooka H."/>
            <person name="Yamamoto K."/>
            <person name="Hamaji T."/>
            <person name="Ootsuki R."/>
            <person name="Yamaguchi H."/>
            <person name="Kawachi M."/>
            <person name="Higashiyama T."/>
            <person name="Nozaki H."/>
        </authorList>
    </citation>
    <scope>NUCLEOTIDE SEQUENCE [LARGE SCALE GENOMIC DNA]</scope>
    <source>
        <strain evidence="2 3">NIES-4479</strain>
    </source>
</reference>
<name>A0A9W6F7Z3_9CHLO</name>